<dbReference type="NCBIfam" id="TIGR01162">
    <property type="entry name" value="purE"/>
    <property type="match status" value="1"/>
</dbReference>
<dbReference type="RefSeq" id="WP_183860549.1">
    <property type="nucleotide sequence ID" value="NZ_JACHFH010000011.1"/>
</dbReference>
<dbReference type="InterPro" id="IPR024694">
    <property type="entry name" value="PurE_prokaryotes"/>
</dbReference>
<dbReference type="PIRSF" id="PIRSF001338">
    <property type="entry name" value="AIR_carboxylase"/>
    <property type="match status" value="1"/>
</dbReference>
<keyword evidence="8" id="KW-1185">Reference proteome</keyword>
<accession>A0A840UG74</accession>
<evidence type="ECO:0000313" key="7">
    <source>
        <dbReference type="EMBL" id="MBB5336009.1"/>
    </source>
</evidence>
<dbReference type="Pfam" id="PF00731">
    <property type="entry name" value="AIRC"/>
    <property type="match status" value="1"/>
</dbReference>
<dbReference type="InterPro" id="IPR033747">
    <property type="entry name" value="PurE_ClassI"/>
</dbReference>
<comment type="similarity">
    <text evidence="3">Belongs to the AIR carboxylase family. Class I subfamily.</text>
</comment>
<organism evidence="7 8">
    <name type="scientific">Pectinatus brassicae</name>
    <dbReference type="NCBI Taxonomy" id="862415"/>
    <lineage>
        <taxon>Bacteria</taxon>
        <taxon>Bacillati</taxon>
        <taxon>Bacillota</taxon>
        <taxon>Negativicutes</taxon>
        <taxon>Selenomonadales</taxon>
        <taxon>Selenomonadaceae</taxon>
        <taxon>Pectinatus</taxon>
    </lineage>
</organism>
<evidence type="ECO:0000256" key="3">
    <source>
        <dbReference type="HAMAP-Rule" id="MF_01929"/>
    </source>
</evidence>
<dbReference type="GO" id="GO:0034023">
    <property type="term" value="F:5-(carboxyamino)imidazole ribonucleotide mutase activity"/>
    <property type="evidence" value="ECO:0007669"/>
    <property type="project" value="UniProtKB-UniRule"/>
</dbReference>
<evidence type="ECO:0000256" key="4">
    <source>
        <dbReference type="PIRNR" id="PIRNR001338"/>
    </source>
</evidence>
<feature type="binding site" evidence="3 5">
    <location>
        <position position="39"/>
    </location>
    <ligand>
        <name>substrate</name>
    </ligand>
</feature>
<reference evidence="7 8" key="1">
    <citation type="submission" date="2020-08" db="EMBL/GenBank/DDBJ databases">
        <title>Genomic Encyclopedia of Type Strains, Phase IV (KMG-IV): sequencing the most valuable type-strain genomes for metagenomic binning, comparative biology and taxonomic classification.</title>
        <authorList>
            <person name="Goeker M."/>
        </authorList>
    </citation>
    <scope>NUCLEOTIDE SEQUENCE [LARGE SCALE GENOMIC DNA]</scope>
    <source>
        <strain evidence="7 8">DSM 24661</strain>
    </source>
</reference>
<keyword evidence="2 3" id="KW-0413">Isomerase</keyword>
<feature type="binding site" evidence="3 5">
    <location>
        <position position="12"/>
    </location>
    <ligand>
        <name>substrate</name>
    </ligand>
</feature>
<dbReference type="SMART" id="SM01001">
    <property type="entry name" value="AIRC"/>
    <property type="match status" value="1"/>
</dbReference>
<sequence length="162" mass="16768">MKVAVVMGSDSDLPVLKPAIELLHEFGVEAEVIVASAHRTPLKVQELVSSAQDRGVGAFISAAGAAAHLGGVIASYTTLPVIGVPINATALNGIDALLSTVQMPSGIPVATMAINGAKNAAIFVVEIFALSNPELKQKLAQYRAKMVEEVEAKAAKVAKELQ</sequence>
<comment type="pathway">
    <text evidence="3 4">Purine metabolism; IMP biosynthesis via de novo pathway; 5-amino-1-(5-phospho-D-ribosyl)imidazole-4-carboxylate from 5-amino-1-(5-phospho-D-ribosyl)imidazole (N5-CAIR route): step 2/2.</text>
</comment>
<dbReference type="SUPFAM" id="SSF52255">
    <property type="entry name" value="N5-CAIR mutase (phosphoribosylaminoimidazole carboxylase, PurE)"/>
    <property type="match status" value="1"/>
</dbReference>
<dbReference type="GO" id="GO:0006189">
    <property type="term" value="P:'de novo' IMP biosynthetic process"/>
    <property type="evidence" value="ECO:0007669"/>
    <property type="project" value="UniProtKB-UniRule"/>
</dbReference>
<keyword evidence="1 3" id="KW-0658">Purine biosynthesis</keyword>
<protein>
    <recommendedName>
        <fullName evidence="3 4">N5-carboxyaminoimidazole ribonucleotide mutase</fullName>
        <shortName evidence="3 4">N5-CAIR mutase</shortName>
        <ecNumber evidence="3 4">5.4.99.18</ecNumber>
    </recommendedName>
    <alternativeName>
        <fullName evidence="3">5-(carboxyamino)imidazole ribonucleotide mutase</fullName>
    </alternativeName>
</protein>
<comment type="catalytic activity">
    <reaction evidence="3 4">
        <text>5-carboxyamino-1-(5-phospho-D-ribosyl)imidazole + H(+) = 5-amino-1-(5-phospho-D-ribosyl)imidazole-4-carboxylate</text>
        <dbReference type="Rhea" id="RHEA:13193"/>
        <dbReference type="ChEBI" id="CHEBI:15378"/>
        <dbReference type="ChEBI" id="CHEBI:58730"/>
        <dbReference type="ChEBI" id="CHEBI:77657"/>
        <dbReference type="EC" id="5.4.99.18"/>
    </reaction>
</comment>
<dbReference type="PANTHER" id="PTHR23046:SF2">
    <property type="entry name" value="PHOSPHORIBOSYLAMINOIMIDAZOLE CARBOXYLASE"/>
    <property type="match status" value="1"/>
</dbReference>
<dbReference type="EC" id="5.4.99.18" evidence="3 4"/>
<dbReference type="HAMAP" id="MF_01929">
    <property type="entry name" value="PurE_classI"/>
    <property type="match status" value="1"/>
</dbReference>
<evidence type="ECO:0000313" key="8">
    <source>
        <dbReference type="Proteomes" id="UP000559117"/>
    </source>
</evidence>
<feature type="binding site" evidence="3 5">
    <location>
        <position position="9"/>
    </location>
    <ligand>
        <name>substrate</name>
    </ligand>
</feature>
<dbReference type="Gene3D" id="3.40.50.1970">
    <property type="match status" value="1"/>
</dbReference>
<dbReference type="InterPro" id="IPR000031">
    <property type="entry name" value="PurE_dom"/>
</dbReference>
<dbReference type="AlphaFoldDB" id="A0A840UG74"/>
<dbReference type="PANTHER" id="PTHR23046">
    <property type="entry name" value="PHOSPHORIBOSYLAMINOIMIDAZOLE CARBOXYLASE CATALYTIC SUBUNIT"/>
    <property type="match status" value="1"/>
</dbReference>
<evidence type="ECO:0000256" key="1">
    <source>
        <dbReference type="ARBA" id="ARBA00022755"/>
    </source>
</evidence>
<gene>
    <name evidence="3" type="primary">purE</name>
    <name evidence="7" type="ORF">HNR32_001153</name>
</gene>
<comment type="function">
    <text evidence="3 4">Catalyzes the conversion of N5-carboxyaminoimidazole ribonucleotide (N5-CAIR) to 4-carboxy-5-aminoimidazole ribonucleotide (CAIR).</text>
</comment>
<evidence type="ECO:0000259" key="6">
    <source>
        <dbReference type="SMART" id="SM01001"/>
    </source>
</evidence>
<comment type="caution">
    <text evidence="7">The sequence shown here is derived from an EMBL/GenBank/DDBJ whole genome shotgun (WGS) entry which is preliminary data.</text>
</comment>
<feature type="domain" description="PurE" evidence="6">
    <location>
        <begin position="1"/>
        <end position="150"/>
    </location>
</feature>
<proteinExistence type="inferred from homology"/>
<dbReference type="Proteomes" id="UP000559117">
    <property type="component" value="Unassembled WGS sequence"/>
</dbReference>
<evidence type="ECO:0000256" key="2">
    <source>
        <dbReference type="ARBA" id="ARBA00023235"/>
    </source>
</evidence>
<name>A0A840UG74_9FIRM</name>
<dbReference type="EMBL" id="JACHFH010000011">
    <property type="protein sequence ID" value="MBB5336009.1"/>
    <property type="molecule type" value="Genomic_DNA"/>
</dbReference>
<evidence type="ECO:0000256" key="5">
    <source>
        <dbReference type="PIRSR" id="PIRSR001338-1"/>
    </source>
</evidence>
<dbReference type="UniPathway" id="UPA00074">
    <property type="reaction ID" value="UER00943"/>
</dbReference>